<dbReference type="EMBL" id="KN846959">
    <property type="protein sequence ID" value="KIW66717.1"/>
    <property type="molecule type" value="Genomic_DNA"/>
</dbReference>
<dbReference type="Proteomes" id="UP000054266">
    <property type="component" value="Unassembled WGS sequence"/>
</dbReference>
<accession>A0A0D2DX81</accession>
<proteinExistence type="predicted"/>
<dbReference type="HOGENOM" id="CLU_871527_0_0_1"/>
<reference evidence="1 2" key="1">
    <citation type="submission" date="2015-01" db="EMBL/GenBank/DDBJ databases">
        <title>The Genome Sequence of Capronia semiimmersa CBS27337.</title>
        <authorList>
            <consortium name="The Broad Institute Genomics Platform"/>
            <person name="Cuomo C."/>
            <person name="de Hoog S."/>
            <person name="Gorbushina A."/>
            <person name="Stielow B."/>
            <person name="Teixiera M."/>
            <person name="Abouelleil A."/>
            <person name="Chapman S.B."/>
            <person name="Priest M."/>
            <person name="Young S.K."/>
            <person name="Wortman J."/>
            <person name="Nusbaum C."/>
            <person name="Birren B."/>
        </authorList>
    </citation>
    <scope>NUCLEOTIDE SEQUENCE [LARGE SCALE GENOMIC DNA]</scope>
    <source>
        <strain evidence="1 2">CBS 27337</strain>
    </source>
</reference>
<sequence>MSLAKQSYSTSITPLPGTFGLFDPPSPLGLHFLNLWGQNQSNHMHCRAIQQIIRSRSGLANAGIETPGFADALYQFDLLESAKTLTRPWMDMPSARWRFLTEKIASSREGLGRDVRDKFVQALPRTSDYTPFLDILSDMCVYCSWIQAVQDQMEPGSVAHELYTPLIRDLSVLRDTIEHRLLAYRCTGNSIEEQLCWAAALIFTHCVIYPLPNRQPLDILLDRLMASLGGLVVEHVDEGRPFLVWVSMIGAMACQPADQARTPFFSERLTTYAAAAGVSSWFQLRGLLGDFLWLDRACGMGGLTIWDRSSNPVTDLDGL</sequence>
<evidence type="ECO:0000313" key="2">
    <source>
        <dbReference type="Proteomes" id="UP000054266"/>
    </source>
</evidence>
<keyword evidence="2" id="KW-1185">Reference proteome</keyword>
<name>A0A0D2DX81_9EURO</name>
<protein>
    <recommendedName>
        <fullName evidence="3">Transcription factor domain-containing protein</fullName>
    </recommendedName>
</protein>
<evidence type="ECO:0008006" key="3">
    <source>
        <dbReference type="Google" id="ProtNLM"/>
    </source>
</evidence>
<dbReference type="PANTHER" id="PTHR37540:SF10">
    <property type="entry name" value="SIGMA-70 REGION 2 FAMILY PROTEIN"/>
    <property type="match status" value="1"/>
</dbReference>
<dbReference type="PANTHER" id="PTHR37540">
    <property type="entry name" value="TRANSCRIPTION FACTOR (ACR-2), PUTATIVE-RELATED-RELATED"/>
    <property type="match status" value="1"/>
</dbReference>
<dbReference type="AlphaFoldDB" id="A0A0D2DX81"/>
<gene>
    <name evidence="1" type="ORF">PV04_06021</name>
</gene>
<organism evidence="1 2">
    <name type="scientific">Phialophora macrospora</name>
    <dbReference type="NCBI Taxonomy" id="1851006"/>
    <lineage>
        <taxon>Eukaryota</taxon>
        <taxon>Fungi</taxon>
        <taxon>Dikarya</taxon>
        <taxon>Ascomycota</taxon>
        <taxon>Pezizomycotina</taxon>
        <taxon>Eurotiomycetes</taxon>
        <taxon>Chaetothyriomycetidae</taxon>
        <taxon>Chaetothyriales</taxon>
        <taxon>Herpotrichiellaceae</taxon>
        <taxon>Phialophora</taxon>
    </lineage>
</organism>
<dbReference type="STRING" id="5601.A0A0D2DX81"/>
<evidence type="ECO:0000313" key="1">
    <source>
        <dbReference type="EMBL" id="KIW66717.1"/>
    </source>
</evidence>